<name>A0A9N9DAK2_FUNMO</name>
<evidence type="ECO:0000256" key="1">
    <source>
        <dbReference type="SAM" id="MobiDB-lite"/>
    </source>
</evidence>
<comment type="caution">
    <text evidence="2">The sequence shown here is derived from an EMBL/GenBank/DDBJ whole genome shotgun (WGS) entry which is preliminary data.</text>
</comment>
<accession>A0A9N9DAK2</accession>
<keyword evidence="3" id="KW-1185">Reference proteome</keyword>
<protein>
    <submittedName>
        <fullName evidence="2">13974_t:CDS:1</fullName>
    </submittedName>
</protein>
<proteinExistence type="predicted"/>
<evidence type="ECO:0000313" key="3">
    <source>
        <dbReference type="Proteomes" id="UP000789375"/>
    </source>
</evidence>
<evidence type="ECO:0000313" key="2">
    <source>
        <dbReference type="EMBL" id="CAG8632982.1"/>
    </source>
</evidence>
<dbReference type="Proteomes" id="UP000789375">
    <property type="component" value="Unassembled WGS sequence"/>
</dbReference>
<dbReference type="EMBL" id="CAJVPP010003584">
    <property type="protein sequence ID" value="CAG8632982.1"/>
    <property type="molecule type" value="Genomic_DNA"/>
</dbReference>
<sequence>MAQQPNLPTNIPREVVPTQPSNPPTHQELGQLDRLMYKLVIANGRSHSARHSPSSYLIEKCALTVYLGTVTDTELGAWREYSHSLVTTRGIADQAITNAINNACAPNGAIDQAITNGINNAYAPNGAIYQAIANACAPNGTIYSLFDVSCQTSMARTNNGNASRDADEFREFPNMDGVLPSA</sequence>
<gene>
    <name evidence="2" type="ORF">FMOSSE_LOCUS10584</name>
</gene>
<organism evidence="2 3">
    <name type="scientific">Funneliformis mosseae</name>
    <name type="common">Endomycorrhizal fungus</name>
    <name type="synonym">Glomus mosseae</name>
    <dbReference type="NCBI Taxonomy" id="27381"/>
    <lineage>
        <taxon>Eukaryota</taxon>
        <taxon>Fungi</taxon>
        <taxon>Fungi incertae sedis</taxon>
        <taxon>Mucoromycota</taxon>
        <taxon>Glomeromycotina</taxon>
        <taxon>Glomeromycetes</taxon>
        <taxon>Glomerales</taxon>
        <taxon>Glomeraceae</taxon>
        <taxon>Funneliformis</taxon>
    </lineage>
</organism>
<feature type="non-terminal residue" evidence="2">
    <location>
        <position position="182"/>
    </location>
</feature>
<feature type="region of interest" description="Disordered" evidence="1">
    <location>
        <begin position="1"/>
        <end position="25"/>
    </location>
</feature>
<dbReference type="AlphaFoldDB" id="A0A9N9DAK2"/>
<reference evidence="2" key="1">
    <citation type="submission" date="2021-06" db="EMBL/GenBank/DDBJ databases">
        <authorList>
            <person name="Kallberg Y."/>
            <person name="Tangrot J."/>
            <person name="Rosling A."/>
        </authorList>
    </citation>
    <scope>NUCLEOTIDE SEQUENCE</scope>
    <source>
        <strain evidence="2">87-6 pot B 2015</strain>
    </source>
</reference>